<proteinExistence type="predicted"/>
<keyword evidence="3" id="KW-1185">Reference proteome</keyword>
<evidence type="ECO:0000313" key="3">
    <source>
        <dbReference type="Proteomes" id="UP000095342"/>
    </source>
</evidence>
<protein>
    <recommendedName>
        <fullName evidence="1">3-deoxy-D-manno-octulosonic-acid transferase N-terminal domain-containing protein</fullName>
    </recommendedName>
</protein>
<dbReference type="EMBL" id="CP017448">
    <property type="protein sequence ID" value="AOV17040.1"/>
    <property type="molecule type" value="Genomic_DNA"/>
</dbReference>
<dbReference type="Pfam" id="PF04413">
    <property type="entry name" value="Glycos_transf_N"/>
    <property type="match status" value="1"/>
</dbReference>
<dbReference type="AlphaFoldDB" id="A0A1D8K7Y3"/>
<gene>
    <name evidence="2" type="ORF">BJI67_08190</name>
</gene>
<accession>A0A1D8K7Y3</accession>
<dbReference type="RefSeq" id="WP_070072615.1">
    <property type="nucleotide sequence ID" value="NZ_CP017448.1"/>
</dbReference>
<name>A0A1D8K7Y3_9GAMM</name>
<dbReference type="Proteomes" id="UP000095342">
    <property type="component" value="Chromosome"/>
</dbReference>
<sequence length="385" mass="42103">MSGSARAPGDYGAAWWPVWRANWRDRRNGLRASALARKGYLRPPQGEGKVVWIKAGRSRDSVRLACELLGALRERRLDIRIALTFEHDYADIIEPRVKGLRKIGLGYGPSDRPVAVRRVMSRLNPLGLILVDTVPHANLLQAAQAAGTHVIAFNTAPAPVALEAAYPRDAAQAEAWRTGGRAAALADAADPLALFAEAQVDTTLRSLAGAGRDGLNLWWWHDDAGATIADAIAYWRHSALTQAGVFFVSGRVEHGIAREALNISAWDRAPLPAGQVVVVDDPRWYAAVASAAAGGYLDTHERSTLWQALAGGCALLAGEATRALCPRLPLTSAESSDAVWRDWATLQEDPLNARRRGDAGRRFFWEERRRVQGAIDDFLTRVFDW</sequence>
<dbReference type="KEGG" id="aaeo:BJI67_08190"/>
<dbReference type="InterPro" id="IPR007507">
    <property type="entry name" value="Glycos_transf_N"/>
</dbReference>
<feature type="domain" description="3-deoxy-D-manno-octulosonic-acid transferase N-terminal" evidence="1">
    <location>
        <begin position="37"/>
        <end position="154"/>
    </location>
</feature>
<organism evidence="2 3">
    <name type="scientific">Acidihalobacter aeolianus</name>
    <dbReference type="NCBI Taxonomy" id="2792603"/>
    <lineage>
        <taxon>Bacteria</taxon>
        <taxon>Pseudomonadati</taxon>
        <taxon>Pseudomonadota</taxon>
        <taxon>Gammaproteobacteria</taxon>
        <taxon>Chromatiales</taxon>
        <taxon>Ectothiorhodospiraceae</taxon>
        <taxon>Acidihalobacter</taxon>
    </lineage>
</organism>
<reference evidence="2 3" key="1">
    <citation type="submission" date="2016-09" db="EMBL/GenBank/DDBJ databases">
        <title>Acidihalobacter prosperus V6 (DSM14174).</title>
        <authorList>
            <person name="Khaleque H.N."/>
            <person name="Ramsay J.P."/>
            <person name="Murphy R.J.T."/>
            <person name="Kaksonen A.H."/>
            <person name="Boxall N.J."/>
            <person name="Watkin E.L.J."/>
        </authorList>
    </citation>
    <scope>NUCLEOTIDE SEQUENCE [LARGE SCALE GENOMIC DNA]</scope>
    <source>
        <strain evidence="2 3">V6</strain>
    </source>
</reference>
<evidence type="ECO:0000313" key="2">
    <source>
        <dbReference type="EMBL" id="AOV17040.1"/>
    </source>
</evidence>
<evidence type="ECO:0000259" key="1">
    <source>
        <dbReference type="Pfam" id="PF04413"/>
    </source>
</evidence>